<organism evidence="2 3">
    <name type="scientific">Solanum tuberosum</name>
    <name type="common">Potato</name>
    <dbReference type="NCBI Taxonomy" id="4113"/>
    <lineage>
        <taxon>Eukaryota</taxon>
        <taxon>Viridiplantae</taxon>
        <taxon>Streptophyta</taxon>
        <taxon>Embryophyta</taxon>
        <taxon>Tracheophyta</taxon>
        <taxon>Spermatophyta</taxon>
        <taxon>Magnoliopsida</taxon>
        <taxon>eudicotyledons</taxon>
        <taxon>Gunneridae</taxon>
        <taxon>Pentapetalae</taxon>
        <taxon>asterids</taxon>
        <taxon>lamiids</taxon>
        <taxon>Solanales</taxon>
        <taxon>Solanaceae</taxon>
        <taxon>Solanoideae</taxon>
        <taxon>Solaneae</taxon>
        <taxon>Solanum</taxon>
    </lineage>
</organism>
<dbReference type="InterPro" id="IPR044730">
    <property type="entry name" value="RNase_H-like_dom_plant"/>
</dbReference>
<dbReference type="CDD" id="cd06222">
    <property type="entry name" value="RNase_H_like"/>
    <property type="match status" value="1"/>
</dbReference>
<dbReference type="InterPro" id="IPR036397">
    <property type="entry name" value="RNaseH_sf"/>
</dbReference>
<reference evidence="2 3" key="1">
    <citation type="journal article" date="2021" name="bioRxiv">
        <title>Chromosome-scale and haplotype-resolved genome assembly of a tetraploid potato cultivar.</title>
        <authorList>
            <person name="Sun H."/>
            <person name="Jiao W.-B."/>
            <person name="Krause K."/>
            <person name="Campoy J.A."/>
            <person name="Goel M."/>
            <person name="Folz-Donahue K."/>
            <person name="Kukat C."/>
            <person name="Huettel B."/>
            <person name="Schneeberger K."/>
        </authorList>
    </citation>
    <scope>NUCLEOTIDE SEQUENCE [LARGE SCALE GENOMIC DNA]</scope>
    <source>
        <strain evidence="2">SolTubOtavaFocal</strain>
        <tissue evidence="2">Leaves</tissue>
    </source>
</reference>
<feature type="domain" description="RNase H type-1" evidence="1">
    <location>
        <begin position="12"/>
        <end position="125"/>
    </location>
</feature>
<gene>
    <name evidence="2" type="ORF">KY290_033533</name>
</gene>
<name>A0ABQ7U138_SOLTU</name>
<dbReference type="EMBL" id="JAIVGD010000026">
    <property type="protein sequence ID" value="KAH0740490.1"/>
    <property type="molecule type" value="Genomic_DNA"/>
</dbReference>
<proteinExistence type="predicted"/>
<evidence type="ECO:0000313" key="2">
    <source>
        <dbReference type="EMBL" id="KAH0740490.1"/>
    </source>
</evidence>
<dbReference type="SUPFAM" id="SSF53098">
    <property type="entry name" value="Ribonuclease H-like"/>
    <property type="match status" value="1"/>
</dbReference>
<protein>
    <recommendedName>
        <fullName evidence="1">RNase H type-1 domain-containing protein</fullName>
    </recommendedName>
</protein>
<dbReference type="InterPro" id="IPR002156">
    <property type="entry name" value="RNaseH_domain"/>
</dbReference>
<accession>A0ABQ7U138</accession>
<dbReference type="Proteomes" id="UP000826656">
    <property type="component" value="Unassembled WGS sequence"/>
</dbReference>
<keyword evidence="3" id="KW-1185">Reference proteome</keyword>
<dbReference type="PANTHER" id="PTHR47723:SF24">
    <property type="entry name" value="RNASE H TYPE-1 DOMAIN-CONTAINING PROTEIN"/>
    <property type="match status" value="1"/>
</dbReference>
<comment type="caution">
    <text evidence="2">The sequence shown here is derived from an EMBL/GenBank/DDBJ whole genome shotgun (WGS) entry which is preliminary data.</text>
</comment>
<dbReference type="PANTHER" id="PTHR47723">
    <property type="entry name" value="OS05G0353850 PROTEIN"/>
    <property type="match status" value="1"/>
</dbReference>
<dbReference type="Gene3D" id="3.30.420.10">
    <property type="entry name" value="Ribonuclease H-like superfamily/Ribonuclease H"/>
    <property type="match status" value="1"/>
</dbReference>
<evidence type="ECO:0000313" key="3">
    <source>
        <dbReference type="Proteomes" id="UP000826656"/>
    </source>
</evidence>
<dbReference type="Pfam" id="PF13456">
    <property type="entry name" value="RVT_3"/>
    <property type="match status" value="1"/>
</dbReference>
<sequence>MHPPDGWYKCNTDDASKGNPGPSSAAFCVRNCFGDIVVVKGKRIPNSTSLVAINEGNNLCIDRNLLPLIVETDSHTIIQLLEERWEVPWSVVMEVDAIKRMREGVPIHVKHTLREGNTLADFFANLTINFAGTYMVEIFQDIPAIAKKILNMDKINMPFFRMTQLDN</sequence>
<evidence type="ECO:0000259" key="1">
    <source>
        <dbReference type="Pfam" id="PF13456"/>
    </source>
</evidence>
<dbReference type="InterPro" id="IPR053151">
    <property type="entry name" value="RNase_H-like"/>
</dbReference>
<dbReference type="InterPro" id="IPR012337">
    <property type="entry name" value="RNaseH-like_sf"/>
</dbReference>